<dbReference type="PANTHER" id="PTHR31885">
    <property type="entry name" value="GH04784P"/>
    <property type="match status" value="1"/>
</dbReference>
<feature type="transmembrane region" description="Helical" evidence="6">
    <location>
        <begin position="58"/>
        <end position="74"/>
    </location>
</feature>
<keyword evidence="5 6" id="KW-0472">Membrane</keyword>
<dbReference type="AlphaFoldDB" id="A0A371JQ92"/>
<comment type="subcellular location">
    <subcellularLocation>
        <location evidence="1">Membrane</location>
        <topology evidence="1">Multi-pass membrane protein</topology>
    </subcellularLocation>
</comment>
<reference evidence="7 8" key="1">
    <citation type="submission" date="2018-08" db="EMBL/GenBank/DDBJ databases">
        <title>Muricauda nanhaiensis sp. nov., isolated from seawater of the South China Sea.</title>
        <authorList>
            <person name="Dang Y."/>
        </authorList>
    </citation>
    <scope>NUCLEOTIDE SEQUENCE [LARGE SCALE GENOMIC DNA]</scope>
    <source>
        <strain evidence="7 8">SM1704</strain>
    </source>
</reference>
<keyword evidence="4 6" id="KW-1133">Transmembrane helix</keyword>
<keyword evidence="3 6" id="KW-0812">Transmembrane</keyword>
<feature type="transmembrane region" description="Helical" evidence="6">
    <location>
        <begin position="158"/>
        <end position="179"/>
    </location>
</feature>
<dbReference type="PANTHER" id="PTHR31885:SF6">
    <property type="entry name" value="GH04784P"/>
    <property type="match status" value="1"/>
</dbReference>
<evidence type="ECO:0000256" key="4">
    <source>
        <dbReference type="ARBA" id="ARBA00022989"/>
    </source>
</evidence>
<name>A0A371JQ92_9FLAO</name>
<dbReference type="RefSeq" id="WP_116184293.1">
    <property type="nucleotide sequence ID" value="NZ_QTJX01000002.1"/>
</dbReference>
<evidence type="ECO:0000256" key="2">
    <source>
        <dbReference type="ARBA" id="ARBA00007375"/>
    </source>
</evidence>
<dbReference type="GO" id="GO:0016787">
    <property type="term" value="F:hydrolase activity"/>
    <property type="evidence" value="ECO:0007669"/>
    <property type="project" value="TreeGrafter"/>
</dbReference>
<feature type="transmembrane region" description="Helical" evidence="6">
    <location>
        <begin position="104"/>
        <end position="123"/>
    </location>
</feature>
<dbReference type="Pfam" id="PF07947">
    <property type="entry name" value="YhhN"/>
    <property type="match status" value="1"/>
</dbReference>
<sequence length="216" mass="24415">MVRAINILIAFSALLAIYSEYSGYRMLYLFLKPLTTILVISILFFASKTAKPKFKNTVFIALIFCLLGDVFLLFEGYFVFGLGSFLMAHLLFAMAFIRLEGFYFNYISLFAFLAIGLILFLWLKPDLGSFLIPVGLYIAVILFMAWQGTGLFLKKKRHAYALIALVVVLFMFSDSMIAVNKFKSPFTLAGPIILSTYWLSVALISNATYKISTQEN</sequence>
<keyword evidence="8" id="KW-1185">Reference proteome</keyword>
<proteinExistence type="inferred from homology"/>
<evidence type="ECO:0000256" key="5">
    <source>
        <dbReference type="ARBA" id="ARBA00023136"/>
    </source>
</evidence>
<dbReference type="InterPro" id="IPR012506">
    <property type="entry name" value="TMEM86B-like"/>
</dbReference>
<comment type="similarity">
    <text evidence="2">Belongs to the TMEM86 family.</text>
</comment>
<feature type="transmembrane region" description="Helical" evidence="6">
    <location>
        <begin position="29"/>
        <end position="46"/>
    </location>
</feature>
<evidence type="ECO:0000313" key="7">
    <source>
        <dbReference type="EMBL" id="RDY59680.1"/>
    </source>
</evidence>
<dbReference type="GO" id="GO:0016020">
    <property type="term" value="C:membrane"/>
    <property type="evidence" value="ECO:0007669"/>
    <property type="project" value="UniProtKB-SubCell"/>
</dbReference>
<comment type="caution">
    <text evidence="7">The sequence shown here is derived from an EMBL/GenBank/DDBJ whole genome shotgun (WGS) entry which is preliminary data.</text>
</comment>
<protein>
    <submittedName>
        <fullName evidence="7">Lysoplasmalogenase</fullName>
    </submittedName>
</protein>
<accession>A0A371JQ92</accession>
<feature type="transmembrane region" description="Helical" evidence="6">
    <location>
        <begin position="129"/>
        <end position="146"/>
    </location>
</feature>
<evidence type="ECO:0000256" key="1">
    <source>
        <dbReference type="ARBA" id="ARBA00004141"/>
    </source>
</evidence>
<gene>
    <name evidence="7" type="ORF">DX873_09945</name>
</gene>
<evidence type="ECO:0000256" key="6">
    <source>
        <dbReference type="SAM" id="Phobius"/>
    </source>
</evidence>
<dbReference type="Proteomes" id="UP000261828">
    <property type="component" value="Unassembled WGS sequence"/>
</dbReference>
<evidence type="ECO:0000313" key="8">
    <source>
        <dbReference type="Proteomes" id="UP000261828"/>
    </source>
</evidence>
<evidence type="ECO:0000256" key="3">
    <source>
        <dbReference type="ARBA" id="ARBA00022692"/>
    </source>
</evidence>
<organism evidence="7 8">
    <name type="scientific">Flagellimonas nanhaiensis</name>
    <dbReference type="NCBI Taxonomy" id="2292706"/>
    <lineage>
        <taxon>Bacteria</taxon>
        <taxon>Pseudomonadati</taxon>
        <taxon>Bacteroidota</taxon>
        <taxon>Flavobacteriia</taxon>
        <taxon>Flavobacteriales</taxon>
        <taxon>Flavobacteriaceae</taxon>
        <taxon>Flagellimonas</taxon>
    </lineage>
</organism>
<dbReference type="OrthoDB" id="5651790at2"/>
<dbReference type="EMBL" id="QTJX01000002">
    <property type="protein sequence ID" value="RDY59680.1"/>
    <property type="molecule type" value="Genomic_DNA"/>
</dbReference>
<feature type="transmembrane region" description="Helical" evidence="6">
    <location>
        <begin position="185"/>
        <end position="204"/>
    </location>
</feature>